<sequence>MSPRSAEPCSAPIAGTQGPVYRSSDLVHGPRAAAIFSGRLSAVPNQDHCPARATPRRRESGPALTLRVGSKPRSSAVPGLSCTVAFPGSVPGLCSLWVGPAFGPGREPPRSRSQALGSVVPRMLYGAVGSDGLQCEAATSGRGPGLSSGRRLPRRESKASQSG</sequence>
<feature type="region of interest" description="Disordered" evidence="1">
    <location>
        <begin position="1"/>
        <end position="24"/>
    </location>
</feature>
<feature type="compositionally biased region" description="Basic and acidic residues" evidence="1">
    <location>
        <begin position="154"/>
        <end position="163"/>
    </location>
</feature>
<comment type="caution">
    <text evidence="2">The sequence shown here is derived from an EMBL/GenBank/DDBJ whole genome shotgun (WGS) entry which is preliminary data.</text>
</comment>
<protein>
    <submittedName>
        <fullName evidence="2">Uncharacterized protein</fullName>
    </submittedName>
</protein>
<evidence type="ECO:0000256" key="1">
    <source>
        <dbReference type="SAM" id="MobiDB-lite"/>
    </source>
</evidence>
<evidence type="ECO:0000313" key="2">
    <source>
        <dbReference type="EMBL" id="KAJ1172264.1"/>
    </source>
</evidence>
<dbReference type="AlphaFoldDB" id="A0AAV7T6W1"/>
<gene>
    <name evidence="2" type="ORF">NDU88_004111</name>
</gene>
<evidence type="ECO:0000313" key="3">
    <source>
        <dbReference type="Proteomes" id="UP001066276"/>
    </source>
</evidence>
<organism evidence="2 3">
    <name type="scientific">Pleurodeles waltl</name>
    <name type="common">Iberian ribbed newt</name>
    <dbReference type="NCBI Taxonomy" id="8319"/>
    <lineage>
        <taxon>Eukaryota</taxon>
        <taxon>Metazoa</taxon>
        <taxon>Chordata</taxon>
        <taxon>Craniata</taxon>
        <taxon>Vertebrata</taxon>
        <taxon>Euteleostomi</taxon>
        <taxon>Amphibia</taxon>
        <taxon>Batrachia</taxon>
        <taxon>Caudata</taxon>
        <taxon>Salamandroidea</taxon>
        <taxon>Salamandridae</taxon>
        <taxon>Pleurodelinae</taxon>
        <taxon>Pleurodeles</taxon>
    </lineage>
</organism>
<feature type="region of interest" description="Disordered" evidence="1">
    <location>
        <begin position="45"/>
        <end position="77"/>
    </location>
</feature>
<reference evidence="2" key="1">
    <citation type="journal article" date="2022" name="bioRxiv">
        <title>Sequencing and chromosome-scale assembly of the giantPleurodeles waltlgenome.</title>
        <authorList>
            <person name="Brown T."/>
            <person name="Elewa A."/>
            <person name="Iarovenko S."/>
            <person name="Subramanian E."/>
            <person name="Araus A.J."/>
            <person name="Petzold A."/>
            <person name="Susuki M."/>
            <person name="Suzuki K.-i.T."/>
            <person name="Hayashi T."/>
            <person name="Toyoda A."/>
            <person name="Oliveira C."/>
            <person name="Osipova E."/>
            <person name="Leigh N.D."/>
            <person name="Simon A."/>
            <person name="Yun M.H."/>
        </authorList>
    </citation>
    <scope>NUCLEOTIDE SEQUENCE</scope>
    <source>
        <strain evidence="2">20211129_DDA</strain>
        <tissue evidence="2">Liver</tissue>
    </source>
</reference>
<dbReference type="Proteomes" id="UP001066276">
    <property type="component" value="Chromosome 4_1"/>
</dbReference>
<keyword evidence="3" id="KW-1185">Reference proteome</keyword>
<dbReference type="EMBL" id="JANPWB010000007">
    <property type="protein sequence ID" value="KAJ1172264.1"/>
    <property type="molecule type" value="Genomic_DNA"/>
</dbReference>
<accession>A0AAV7T6W1</accession>
<feature type="region of interest" description="Disordered" evidence="1">
    <location>
        <begin position="135"/>
        <end position="163"/>
    </location>
</feature>
<proteinExistence type="predicted"/>
<name>A0AAV7T6W1_PLEWA</name>